<comment type="caution">
    <text evidence="1">The sequence shown here is derived from an EMBL/GenBank/DDBJ whole genome shotgun (WGS) entry which is preliminary data.</text>
</comment>
<reference evidence="1 2" key="1">
    <citation type="submission" date="2020-10" db="EMBL/GenBank/DDBJ databases">
        <title>Connecting structure to function with the recovery of over 1000 high-quality activated sludge metagenome-assembled genomes encoding full-length rRNA genes using long-read sequencing.</title>
        <authorList>
            <person name="Singleton C.M."/>
            <person name="Petriglieri F."/>
            <person name="Kristensen J.M."/>
            <person name="Kirkegaard R.H."/>
            <person name="Michaelsen T.Y."/>
            <person name="Andersen M.H."/>
            <person name="Karst S.M."/>
            <person name="Dueholm M.S."/>
            <person name="Nielsen P.H."/>
            <person name="Albertsen M."/>
        </authorList>
    </citation>
    <scope>NUCLEOTIDE SEQUENCE [LARGE SCALE GENOMIC DNA]</scope>
    <source>
        <strain evidence="1">Ribe_18-Q3-R11-54_MAXAC.273</strain>
    </source>
</reference>
<name>A0A9D7ST33_9BACT</name>
<sequence>MIFSQIGVEYGCPVKWTILGIGIDHIRLGIDTLTRDTLKITRTHFYRINSTGDTLADLIFNESIDNLSCSDDGYFLTGIWTKWFPNHDVEESGLYVCNQKIGEWFYFYKKNKIKKYENYFQTSLQEGPRLYGFLNGLYKEYYENGKTKITGTYKIVQEYASFLNFNPDTYEDDEKCCAWKITSVKYGDWIEYNQKGKVISRKYYHDKVGKKNFRDLTDTYNFKDLEKY</sequence>
<proteinExistence type="predicted"/>
<dbReference type="AlphaFoldDB" id="A0A9D7ST33"/>
<accession>A0A9D7ST33</accession>
<evidence type="ECO:0000313" key="1">
    <source>
        <dbReference type="EMBL" id="MBK9982815.1"/>
    </source>
</evidence>
<evidence type="ECO:0000313" key="2">
    <source>
        <dbReference type="Proteomes" id="UP000808337"/>
    </source>
</evidence>
<gene>
    <name evidence="1" type="ORF">IPP15_10405</name>
</gene>
<organism evidence="1 2">
    <name type="scientific">Candidatus Opimibacter skivensis</name>
    <dbReference type="NCBI Taxonomy" id="2982028"/>
    <lineage>
        <taxon>Bacteria</taxon>
        <taxon>Pseudomonadati</taxon>
        <taxon>Bacteroidota</taxon>
        <taxon>Saprospiria</taxon>
        <taxon>Saprospirales</taxon>
        <taxon>Saprospiraceae</taxon>
        <taxon>Candidatus Opimibacter</taxon>
    </lineage>
</organism>
<dbReference type="Proteomes" id="UP000808337">
    <property type="component" value="Unassembled WGS sequence"/>
</dbReference>
<protein>
    <submittedName>
        <fullName evidence="1">Uncharacterized protein</fullName>
    </submittedName>
</protein>
<dbReference type="EMBL" id="JADKGY010000008">
    <property type="protein sequence ID" value="MBK9982815.1"/>
    <property type="molecule type" value="Genomic_DNA"/>
</dbReference>
<dbReference type="SUPFAM" id="SSF82185">
    <property type="entry name" value="Histone H3 K4-specific methyltransferase SET7/9 N-terminal domain"/>
    <property type="match status" value="1"/>
</dbReference>